<comment type="caution">
    <text evidence="1">The sequence shown here is derived from an EMBL/GenBank/DDBJ whole genome shotgun (WGS) entry which is preliminary data.</text>
</comment>
<protein>
    <submittedName>
        <fullName evidence="1">Zinc finger CCCH domain-containing protein</fullName>
    </submittedName>
</protein>
<name>A0ACC1Z1M6_MELAZ</name>
<proteinExistence type="predicted"/>
<sequence>MVDVWEKNTTGTWAEESSWSPERDKTQFAAQEQEQALVDGFQKNVALNEAENMSKESDNLDGNGESNGTNCEYPLRPYAEDCSFYLRTGCCKFGFYCKFNHPVRRGFQGVKKMEGGGIVEQQQGQIQCKYFQRMGGCMRGEACRFYHSMEKSEKPTPDVNAFVLPKKLESKSEGLVEKMGVIECKYHLSAGGCKYGDTCRYNHSSEKEKMLRYIKKSEKAPLELNFLGLPIRVLEKDCPFYMRTGSCAYGVNCRYHHPDPVAAGGSDHFNGNPIEVFLAGHSSGNHDCLQLKEASEPAVESWSSNTGSIFPRARTEMPLPGPAINDKMKTADTSTFLQQFKEFPE</sequence>
<evidence type="ECO:0000313" key="2">
    <source>
        <dbReference type="Proteomes" id="UP001164539"/>
    </source>
</evidence>
<dbReference type="EMBL" id="CM051394">
    <property type="protein sequence ID" value="KAJ4729362.1"/>
    <property type="molecule type" value="Genomic_DNA"/>
</dbReference>
<evidence type="ECO:0000313" key="1">
    <source>
        <dbReference type="EMBL" id="KAJ4729362.1"/>
    </source>
</evidence>
<gene>
    <name evidence="1" type="ORF">OWV82_002158</name>
</gene>
<keyword evidence="2" id="KW-1185">Reference proteome</keyword>
<accession>A0ACC1Z1M6</accession>
<reference evidence="1 2" key="1">
    <citation type="journal article" date="2023" name="Science">
        <title>Complex scaffold remodeling in plant triterpene biosynthesis.</title>
        <authorList>
            <person name="De La Pena R."/>
            <person name="Hodgson H."/>
            <person name="Liu J.C."/>
            <person name="Stephenson M.J."/>
            <person name="Martin A.C."/>
            <person name="Owen C."/>
            <person name="Harkess A."/>
            <person name="Leebens-Mack J."/>
            <person name="Jimenez L.E."/>
            <person name="Osbourn A."/>
            <person name="Sattely E.S."/>
        </authorList>
    </citation>
    <scope>NUCLEOTIDE SEQUENCE [LARGE SCALE GENOMIC DNA]</scope>
    <source>
        <strain evidence="2">cv. JPN11</strain>
        <tissue evidence="1">Leaf</tissue>
    </source>
</reference>
<dbReference type="Proteomes" id="UP001164539">
    <property type="component" value="Chromosome 1"/>
</dbReference>
<organism evidence="1 2">
    <name type="scientific">Melia azedarach</name>
    <name type="common">Chinaberry tree</name>
    <dbReference type="NCBI Taxonomy" id="155640"/>
    <lineage>
        <taxon>Eukaryota</taxon>
        <taxon>Viridiplantae</taxon>
        <taxon>Streptophyta</taxon>
        <taxon>Embryophyta</taxon>
        <taxon>Tracheophyta</taxon>
        <taxon>Spermatophyta</taxon>
        <taxon>Magnoliopsida</taxon>
        <taxon>eudicotyledons</taxon>
        <taxon>Gunneridae</taxon>
        <taxon>Pentapetalae</taxon>
        <taxon>rosids</taxon>
        <taxon>malvids</taxon>
        <taxon>Sapindales</taxon>
        <taxon>Meliaceae</taxon>
        <taxon>Melia</taxon>
    </lineage>
</organism>